<dbReference type="PIRSF" id="PIRSF001267">
    <property type="entry name" value="Pyrophosphatase_GppA_Ppx"/>
    <property type="match status" value="1"/>
</dbReference>
<dbReference type="SUPFAM" id="SSF53067">
    <property type="entry name" value="Actin-like ATPase domain"/>
    <property type="match status" value="2"/>
</dbReference>
<keyword evidence="1" id="KW-0378">Hydrolase</keyword>
<sequence>MPTEPMTELKTQFESPYFAAIDLGSNSFHMLIVRLNEDQIDIIDREKDMVQIARGLQKDGSLSAEAKERAIASLTRFAERLRDIPSAQIRAVGTKALRAARDTKEFLKQAEAALGVPIQIISGYEEARLVYSGFSHSVSNDHSRRLVIDIGGGSTEFIVGVDYEPALMESLGMGCVTFSENFFFDGGVNPKTMRKAYLAACSRLESIRKIYLKSGWDTAHGTSGTIKAIADLVAGADGGAIITRDSLEKLYESIAQTGELPHNDIPKLRQDVLPAGTAILLAVFHQLQLEQLRVANATLKEGLIYDTIGRFSNHDSRSYTVKKLQAQYQIDEAQADRVANTAIGLWLQIEGLPMRGVSRTKILRWAAMLHEVGLSISHTSFHHHGYYILRHSDLAGFGRYEQYILANLVRGHRRKLSTNRFDGMDDATLAAFLPVLLCLRLATLLHRRREDLTVTPRLRENNGRYTLSLPQEWAAEHPLTVSSLEHERAYFGAVDIQFEFVAVAN</sequence>
<dbReference type="EMBL" id="CP000282">
    <property type="protein sequence ID" value="ABD81121.1"/>
    <property type="molecule type" value="Genomic_DNA"/>
</dbReference>
<dbReference type="AlphaFoldDB" id="Q21JK8"/>
<feature type="domain" description="Ppx/GppA phosphatase C-terminal" evidence="3">
    <location>
        <begin position="317"/>
        <end position="487"/>
    </location>
</feature>
<dbReference type="PANTHER" id="PTHR30005:SF0">
    <property type="entry name" value="RETROGRADE REGULATION PROTEIN 2"/>
    <property type="match status" value="1"/>
</dbReference>
<accession>Q21JK8</accession>
<dbReference type="Gene3D" id="1.10.3210.10">
    <property type="entry name" value="Hypothetical protein af1432"/>
    <property type="match status" value="1"/>
</dbReference>
<reference evidence="4 5" key="1">
    <citation type="journal article" date="2008" name="PLoS Genet.">
        <title>Complete genome sequence of the complex carbohydrate-degrading marine bacterium, Saccharophagus degradans strain 2-40 T.</title>
        <authorList>
            <person name="Weiner R.M."/>
            <person name="Taylor L.E.II."/>
            <person name="Henrissat B."/>
            <person name="Hauser L."/>
            <person name="Land M."/>
            <person name="Coutinho P.M."/>
            <person name="Rancurel C."/>
            <person name="Saunders E.H."/>
            <person name="Longmire A.G."/>
            <person name="Zhang H."/>
            <person name="Bayer E.A."/>
            <person name="Gilbert H.J."/>
            <person name="Larimer F."/>
            <person name="Zhulin I.B."/>
            <person name="Ekborg N.A."/>
            <person name="Lamed R."/>
            <person name="Richardson P.M."/>
            <person name="Borovok I."/>
            <person name="Hutcheson S."/>
        </authorList>
    </citation>
    <scope>NUCLEOTIDE SEQUENCE [LARGE SCALE GENOMIC DNA]</scope>
    <source>
        <strain evidence="5">2-40 / ATCC 43961 / DSM 17024</strain>
    </source>
</reference>
<organism evidence="4 5">
    <name type="scientific">Saccharophagus degradans (strain 2-40 / ATCC 43961 / DSM 17024)</name>
    <dbReference type="NCBI Taxonomy" id="203122"/>
    <lineage>
        <taxon>Bacteria</taxon>
        <taxon>Pseudomonadati</taxon>
        <taxon>Pseudomonadota</taxon>
        <taxon>Gammaproteobacteria</taxon>
        <taxon>Cellvibrionales</taxon>
        <taxon>Cellvibrionaceae</taxon>
        <taxon>Saccharophagus</taxon>
    </lineage>
</organism>
<dbReference type="STRING" id="203122.Sde_1861"/>
<dbReference type="PANTHER" id="PTHR30005">
    <property type="entry name" value="EXOPOLYPHOSPHATASE"/>
    <property type="match status" value="1"/>
</dbReference>
<dbReference type="FunFam" id="3.30.420.40:FF:000023">
    <property type="entry name" value="Guanosine-5'-triphosphate,3'-diphosphate pyrophosphatase"/>
    <property type="match status" value="1"/>
</dbReference>
<dbReference type="Pfam" id="PF21447">
    <property type="entry name" value="Ppx-GppA_III"/>
    <property type="match status" value="1"/>
</dbReference>
<evidence type="ECO:0000259" key="3">
    <source>
        <dbReference type="Pfam" id="PF21447"/>
    </source>
</evidence>
<feature type="domain" description="Ppx/GppA phosphatase N-terminal" evidence="2">
    <location>
        <begin position="32"/>
        <end position="309"/>
    </location>
</feature>
<dbReference type="GO" id="GO:0016462">
    <property type="term" value="F:pyrophosphatase activity"/>
    <property type="evidence" value="ECO:0007669"/>
    <property type="project" value="TreeGrafter"/>
</dbReference>
<dbReference type="KEGG" id="sde:Sde_1861"/>
<dbReference type="SUPFAM" id="SSF109604">
    <property type="entry name" value="HD-domain/PDEase-like"/>
    <property type="match status" value="1"/>
</dbReference>
<dbReference type="HOGENOM" id="CLU_025908_4_0_6"/>
<dbReference type="CDD" id="cd24053">
    <property type="entry name" value="ASKHA_NBD_EcPPX-GppA-like"/>
    <property type="match status" value="1"/>
</dbReference>
<keyword evidence="5" id="KW-1185">Reference proteome</keyword>
<proteinExistence type="predicted"/>
<dbReference type="Gene3D" id="3.30.420.150">
    <property type="entry name" value="Exopolyphosphatase. Domain 2"/>
    <property type="match status" value="1"/>
</dbReference>
<dbReference type="InterPro" id="IPR003695">
    <property type="entry name" value="Ppx_GppA_N"/>
</dbReference>
<dbReference type="Proteomes" id="UP000001947">
    <property type="component" value="Chromosome"/>
</dbReference>
<evidence type="ECO:0000313" key="4">
    <source>
        <dbReference type="EMBL" id="ABD81121.1"/>
    </source>
</evidence>
<dbReference type="Pfam" id="PF02541">
    <property type="entry name" value="Ppx-GppA"/>
    <property type="match status" value="1"/>
</dbReference>
<evidence type="ECO:0000313" key="5">
    <source>
        <dbReference type="Proteomes" id="UP000001947"/>
    </source>
</evidence>
<dbReference type="InterPro" id="IPR043129">
    <property type="entry name" value="ATPase_NBD"/>
</dbReference>
<gene>
    <name evidence="4" type="ordered locus">Sde_1861</name>
</gene>
<dbReference type="Gene3D" id="3.30.420.40">
    <property type="match status" value="1"/>
</dbReference>
<name>Q21JK8_SACD2</name>
<dbReference type="eggNOG" id="COG0248">
    <property type="taxonomic scope" value="Bacteria"/>
</dbReference>
<evidence type="ECO:0000259" key="2">
    <source>
        <dbReference type="Pfam" id="PF02541"/>
    </source>
</evidence>
<dbReference type="InterPro" id="IPR050273">
    <property type="entry name" value="GppA/Ppx_hydrolase"/>
</dbReference>
<protein>
    <submittedName>
        <fullName evidence="4">Ppx/GppA phosphatase</fullName>
    </submittedName>
</protein>
<dbReference type="InterPro" id="IPR048950">
    <property type="entry name" value="Ppx_GppA_C"/>
</dbReference>
<dbReference type="InterPro" id="IPR030673">
    <property type="entry name" value="PyroPPase_GppA_Ppx"/>
</dbReference>
<evidence type="ECO:0000256" key="1">
    <source>
        <dbReference type="ARBA" id="ARBA00022801"/>
    </source>
</evidence>